<dbReference type="SUPFAM" id="SSF53955">
    <property type="entry name" value="Lysozyme-like"/>
    <property type="match status" value="1"/>
</dbReference>
<gene>
    <name evidence="1" type="ORF">SAMN05421647_11339</name>
</gene>
<dbReference type="AlphaFoldDB" id="A0A1N6X9W1"/>
<evidence type="ECO:0000313" key="1">
    <source>
        <dbReference type="EMBL" id="SIQ99135.1"/>
    </source>
</evidence>
<keyword evidence="2" id="KW-1185">Reference proteome</keyword>
<protein>
    <recommendedName>
        <fullName evidence="3">Transglycosylase SLT domain-containing protein</fullName>
    </recommendedName>
</protein>
<dbReference type="InterPro" id="IPR023346">
    <property type="entry name" value="Lysozyme-like_dom_sf"/>
</dbReference>
<reference evidence="1 2" key="1">
    <citation type="submission" date="2017-01" db="EMBL/GenBank/DDBJ databases">
        <authorList>
            <person name="Mah S.A."/>
            <person name="Swanson W.J."/>
            <person name="Moy G.W."/>
            <person name="Vacquier V.D."/>
        </authorList>
    </citation>
    <scope>NUCLEOTIDE SEQUENCE [LARGE SCALE GENOMIC DNA]</scope>
    <source>
        <strain evidence="1 2">DSM 7027</strain>
    </source>
</reference>
<dbReference type="Proteomes" id="UP000186895">
    <property type="component" value="Unassembled WGS sequence"/>
</dbReference>
<evidence type="ECO:0008006" key="3">
    <source>
        <dbReference type="Google" id="ProtNLM"/>
    </source>
</evidence>
<dbReference type="EMBL" id="FTMN01000013">
    <property type="protein sequence ID" value="SIQ99135.1"/>
    <property type="molecule type" value="Genomic_DNA"/>
</dbReference>
<proteinExistence type="predicted"/>
<sequence>MDLPPVEPITYQMLEEVSQITQTPVLGLYLILQVEGGTTGECVPRKYNSDCGPFQVNTMHFDELHSEFGLTRHNIVSSTKGNALAAGAILNRKLKICIKRNYDWFGRIACYHNFNAPHRDRYRKRLIEHAKLILTDEQLARYFVK</sequence>
<evidence type="ECO:0000313" key="2">
    <source>
        <dbReference type="Proteomes" id="UP000186895"/>
    </source>
</evidence>
<name>A0A1N6X9W1_9GAMM</name>
<organism evidence="1 2">
    <name type="scientific">Marinobacterium stanieri</name>
    <dbReference type="NCBI Taxonomy" id="49186"/>
    <lineage>
        <taxon>Bacteria</taxon>
        <taxon>Pseudomonadati</taxon>
        <taxon>Pseudomonadota</taxon>
        <taxon>Gammaproteobacteria</taxon>
        <taxon>Oceanospirillales</taxon>
        <taxon>Oceanospirillaceae</taxon>
        <taxon>Marinobacterium</taxon>
    </lineage>
</organism>
<dbReference type="RefSeq" id="WP_076466058.1">
    <property type="nucleotide sequence ID" value="NZ_FTMN01000013.1"/>
</dbReference>
<dbReference type="STRING" id="49186.SAMN05421647_11339"/>
<accession>A0A1N6X9W1</accession>